<feature type="compositionally biased region" description="Basic and acidic residues" evidence="1">
    <location>
        <begin position="35"/>
        <end position="50"/>
    </location>
</feature>
<dbReference type="AlphaFoldDB" id="A0A7Y6I364"/>
<dbReference type="EMBL" id="JABWGN010000002">
    <property type="protein sequence ID" value="NUW30853.1"/>
    <property type="molecule type" value="Genomic_DNA"/>
</dbReference>
<proteinExistence type="predicted"/>
<dbReference type="Pfam" id="PF13556">
    <property type="entry name" value="HTH_30"/>
    <property type="match status" value="1"/>
</dbReference>
<dbReference type="PANTHER" id="PTHR33744:SF1">
    <property type="entry name" value="DNA-BINDING TRANSCRIPTIONAL ACTIVATOR ADER"/>
    <property type="match status" value="1"/>
</dbReference>
<dbReference type="Gene3D" id="1.10.10.2840">
    <property type="entry name" value="PucR C-terminal helix-turn-helix domain"/>
    <property type="match status" value="1"/>
</dbReference>
<organism evidence="3 4">
    <name type="scientific">Nonomuraea montanisoli</name>
    <dbReference type="NCBI Taxonomy" id="2741721"/>
    <lineage>
        <taxon>Bacteria</taxon>
        <taxon>Bacillati</taxon>
        <taxon>Actinomycetota</taxon>
        <taxon>Actinomycetes</taxon>
        <taxon>Streptosporangiales</taxon>
        <taxon>Streptosporangiaceae</taxon>
        <taxon>Nonomuraea</taxon>
    </lineage>
</organism>
<accession>A0A7Y6I364</accession>
<reference evidence="3 4" key="1">
    <citation type="submission" date="2020-06" db="EMBL/GenBank/DDBJ databases">
        <title>Nonomuraea sp. SMC257, a novel actinomycete isolated from soil.</title>
        <authorList>
            <person name="Chanama M."/>
        </authorList>
    </citation>
    <scope>NUCLEOTIDE SEQUENCE [LARGE SCALE GENOMIC DNA]</scope>
    <source>
        <strain evidence="3 4">SMC257</strain>
    </source>
</reference>
<gene>
    <name evidence="3" type="ORF">HTZ77_05395</name>
</gene>
<name>A0A7Y6I364_9ACTN</name>
<evidence type="ECO:0000259" key="2">
    <source>
        <dbReference type="Pfam" id="PF13556"/>
    </source>
</evidence>
<evidence type="ECO:0000313" key="3">
    <source>
        <dbReference type="EMBL" id="NUW30853.1"/>
    </source>
</evidence>
<dbReference type="InterPro" id="IPR025736">
    <property type="entry name" value="PucR_C-HTH_dom"/>
</dbReference>
<feature type="domain" description="PucR C-terminal helix-turn-helix" evidence="2">
    <location>
        <begin position="246"/>
        <end position="301"/>
    </location>
</feature>
<dbReference type="Proteomes" id="UP000586042">
    <property type="component" value="Unassembled WGS sequence"/>
</dbReference>
<comment type="caution">
    <text evidence="3">The sequence shown here is derived from an EMBL/GenBank/DDBJ whole genome shotgun (WGS) entry which is preliminary data.</text>
</comment>
<evidence type="ECO:0000256" key="1">
    <source>
        <dbReference type="SAM" id="MobiDB-lite"/>
    </source>
</evidence>
<keyword evidence="4" id="KW-1185">Reference proteome</keyword>
<evidence type="ECO:0000313" key="4">
    <source>
        <dbReference type="Proteomes" id="UP000586042"/>
    </source>
</evidence>
<feature type="region of interest" description="Disordered" evidence="1">
    <location>
        <begin position="1"/>
        <end position="166"/>
    </location>
</feature>
<dbReference type="InterPro" id="IPR042070">
    <property type="entry name" value="PucR_C-HTH_sf"/>
</dbReference>
<dbReference type="InterPro" id="IPR051448">
    <property type="entry name" value="CdaR-like_regulators"/>
</dbReference>
<sequence length="326" mass="34541">MARPDRPASAGTERPDRPMSTGTGRPGRMAPTDVGRPDRMAPIDMGRPDRSAAGGTAGPGRPSLADPMTRQDPNDRPSDPTSMTRQAPPSGGSAHSDRMTRHAPPHRSSQPDPMTREAPSDSPSRPDLPARQAMSGRRGRPDLAVRQTPPDGHAQPGTAAGLAAPERLGIGRAVPVLELPESWRSARLALRLTAEGTDDDPGPRVVYADDLGALELLAAAVDPGTWKDVPDVRALDRAAGAAPWMLATLHAVAGAVSLRAAAAELTVHHSTLLDRLVRAEHLLGWSVRTPQGRVRLHLAFAVRRLLRHPDQLTRPSTSTSTGSSHA</sequence>
<dbReference type="PANTHER" id="PTHR33744">
    <property type="entry name" value="CARBOHYDRATE DIACID REGULATOR"/>
    <property type="match status" value="1"/>
</dbReference>
<protein>
    <submittedName>
        <fullName evidence="3">Helix-turn-helix domain-containing protein</fullName>
    </submittedName>
</protein>